<evidence type="ECO:0000256" key="14">
    <source>
        <dbReference type="RuleBase" id="RU003785"/>
    </source>
</evidence>
<evidence type="ECO:0000256" key="11">
    <source>
        <dbReference type="ARBA" id="ARBA00049563"/>
    </source>
</evidence>
<dbReference type="SUPFAM" id="SSF52540">
    <property type="entry name" value="P-loop containing nucleoside triphosphate hydrolases"/>
    <property type="match status" value="1"/>
</dbReference>
<feature type="non-terminal residue" evidence="15">
    <location>
        <position position="1"/>
    </location>
</feature>
<evidence type="ECO:0000256" key="7">
    <source>
        <dbReference type="ARBA" id="ARBA00022694"/>
    </source>
</evidence>
<evidence type="ECO:0000256" key="2">
    <source>
        <dbReference type="ARBA" id="ARBA00003213"/>
    </source>
</evidence>
<dbReference type="GO" id="GO:0006400">
    <property type="term" value="P:tRNA modification"/>
    <property type="evidence" value="ECO:0007669"/>
    <property type="project" value="TreeGrafter"/>
</dbReference>
<evidence type="ECO:0000256" key="5">
    <source>
        <dbReference type="ARBA" id="ARBA00017477"/>
    </source>
</evidence>
<name>A0A837HS44_9BACT</name>
<keyword evidence="8 14" id="KW-0547">Nucleotide-binding</keyword>
<comment type="caution">
    <text evidence="15">The sequence shown here is derived from an EMBL/GenBank/DDBJ whole genome shotgun (WGS) entry which is preliminary data.</text>
</comment>
<evidence type="ECO:0000256" key="4">
    <source>
        <dbReference type="ARBA" id="ARBA00012665"/>
    </source>
</evidence>
<comment type="function">
    <text evidence="2 13">Catalyzes the transfer of a dimethylallyl group onto the adenine at position 37 in tRNAs that read codons beginning with uridine, leading to the formation of N6-(dimethylallyl)adenosine (i(6)A).</text>
</comment>
<keyword evidence="6 14" id="KW-0808">Transferase</keyword>
<dbReference type="PANTHER" id="PTHR11088:SF60">
    <property type="entry name" value="TRNA DIMETHYLALLYLTRANSFERASE"/>
    <property type="match status" value="1"/>
</dbReference>
<dbReference type="GO" id="GO:0005524">
    <property type="term" value="F:ATP binding"/>
    <property type="evidence" value="ECO:0007669"/>
    <property type="project" value="UniProtKB-KW"/>
</dbReference>
<dbReference type="Gene3D" id="1.10.20.140">
    <property type="match status" value="1"/>
</dbReference>
<protein>
    <recommendedName>
        <fullName evidence="5 12">tRNA dimethylallyltransferase</fullName>
        <ecNumber evidence="4 12">2.5.1.75</ecNumber>
    </recommendedName>
</protein>
<sequence length="272" mass="31588">GPTASGKSDLAIKMASNLNSEILSADSRQVYRGMDIGTGKVTRKEQRLAPHYLIDIADPSRQFTVSQFKRLAEKKIDEIIKRGKTPIICGGTGFYIDALLNNLNLPDVPPNKKLRTKLEKQSAEHLSNQLKKLDPERAKTIDAKNKRRLIRALEIIHDTGRPVPKIKGSGKYDAYWLGITWPKEILARRIKQRLDSRFKQGMIAEVKKLKKSGISWRRLYDFGLEYRWISLYLQNKITLQEMKDNLYHAIVQYSKRQMTWFKRNKNIHWINN</sequence>
<evidence type="ECO:0000256" key="9">
    <source>
        <dbReference type="ARBA" id="ARBA00022840"/>
    </source>
</evidence>
<dbReference type="Gene3D" id="3.40.50.300">
    <property type="entry name" value="P-loop containing nucleotide triphosphate hydrolases"/>
    <property type="match status" value="1"/>
</dbReference>
<evidence type="ECO:0000313" key="15">
    <source>
        <dbReference type="EMBL" id="KKR08228.1"/>
    </source>
</evidence>
<dbReference type="AlphaFoldDB" id="A0A837HS44"/>
<comment type="similarity">
    <text evidence="3 14">Belongs to the IPP transferase family.</text>
</comment>
<proteinExistence type="inferred from homology"/>
<dbReference type="InterPro" id="IPR027417">
    <property type="entry name" value="P-loop_NTPase"/>
</dbReference>
<comment type="catalytic activity">
    <reaction evidence="11 12">
        <text>adenosine(37) in tRNA + dimethylallyl diphosphate = N(6)-dimethylallyladenosine(37) in tRNA + diphosphate</text>
        <dbReference type="Rhea" id="RHEA:26482"/>
        <dbReference type="Rhea" id="RHEA-COMP:10162"/>
        <dbReference type="Rhea" id="RHEA-COMP:10375"/>
        <dbReference type="ChEBI" id="CHEBI:33019"/>
        <dbReference type="ChEBI" id="CHEBI:57623"/>
        <dbReference type="ChEBI" id="CHEBI:74411"/>
        <dbReference type="ChEBI" id="CHEBI:74415"/>
        <dbReference type="EC" id="2.5.1.75"/>
    </reaction>
</comment>
<evidence type="ECO:0000313" key="16">
    <source>
        <dbReference type="Proteomes" id="UP000033996"/>
    </source>
</evidence>
<keyword evidence="9 14" id="KW-0067">ATP-binding</keyword>
<dbReference type="NCBIfam" id="TIGR00174">
    <property type="entry name" value="miaA"/>
    <property type="match status" value="1"/>
</dbReference>
<organism evidence="15 16">
    <name type="scientific">Candidatus Yanofskybacteria bacterium GW2011_GWD1_39_16</name>
    <dbReference type="NCBI Taxonomy" id="1619030"/>
    <lineage>
        <taxon>Bacteria</taxon>
        <taxon>Candidatus Yanofskyibacteriota</taxon>
    </lineage>
</organism>
<gene>
    <name evidence="15" type="ORF">UT35_C0015G0001</name>
</gene>
<evidence type="ECO:0000256" key="10">
    <source>
        <dbReference type="ARBA" id="ARBA00022842"/>
    </source>
</evidence>
<keyword evidence="7 12" id="KW-0819">tRNA processing</keyword>
<evidence type="ECO:0000256" key="12">
    <source>
        <dbReference type="RuleBase" id="RU003783"/>
    </source>
</evidence>
<dbReference type="HAMAP" id="MF_00185">
    <property type="entry name" value="IPP_trans"/>
    <property type="match status" value="1"/>
</dbReference>
<dbReference type="Proteomes" id="UP000033996">
    <property type="component" value="Unassembled WGS sequence"/>
</dbReference>
<evidence type="ECO:0000256" key="1">
    <source>
        <dbReference type="ARBA" id="ARBA00001946"/>
    </source>
</evidence>
<dbReference type="InterPro" id="IPR039657">
    <property type="entry name" value="Dimethylallyltransferase"/>
</dbReference>
<dbReference type="InterPro" id="IPR018022">
    <property type="entry name" value="IPT"/>
</dbReference>
<evidence type="ECO:0000256" key="6">
    <source>
        <dbReference type="ARBA" id="ARBA00022679"/>
    </source>
</evidence>
<comment type="cofactor">
    <cofactor evidence="1">
        <name>Mg(2+)</name>
        <dbReference type="ChEBI" id="CHEBI:18420"/>
    </cofactor>
</comment>
<reference evidence="15 16" key="1">
    <citation type="journal article" date="2015" name="Nature">
        <title>rRNA introns, odd ribosomes, and small enigmatic genomes across a large radiation of phyla.</title>
        <authorList>
            <person name="Brown C.T."/>
            <person name="Hug L.A."/>
            <person name="Thomas B.C."/>
            <person name="Sharon I."/>
            <person name="Castelle C.J."/>
            <person name="Singh A."/>
            <person name="Wilkins M.J."/>
            <person name="Williams K.H."/>
            <person name="Banfield J.F."/>
        </authorList>
    </citation>
    <scope>NUCLEOTIDE SEQUENCE [LARGE SCALE GENOMIC DNA]</scope>
</reference>
<dbReference type="EMBL" id="LBWL01000015">
    <property type="protein sequence ID" value="KKR08228.1"/>
    <property type="molecule type" value="Genomic_DNA"/>
</dbReference>
<accession>A0A837HS44</accession>
<dbReference type="PANTHER" id="PTHR11088">
    <property type="entry name" value="TRNA DIMETHYLALLYLTRANSFERASE"/>
    <property type="match status" value="1"/>
</dbReference>
<evidence type="ECO:0000256" key="8">
    <source>
        <dbReference type="ARBA" id="ARBA00022741"/>
    </source>
</evidence>
<dbReference type="GO" id="GO:0052381">
    <property type="term" value="F:tRNA dimethylallyltransferase activity"/>
    <property type="evidence" value="ECO:0007669"/>
    <property type="project" value="UniProtKB-EC"/>
</dbReference>
<dbReference type="EC" id="2.5.1.75" evidence="4 12"/>
<evidence type="ECO:0000256" key="3">
    <source>
        <dbReference type="ARBA" id="ARBA00005842"/>
    </source>
</evidence>
<keyword evidence="10" id="KW-0460">Magnesium</keyword>
<dbReference type="Pfam" id="PF01715">
    <property type="entry name" value="IPPT"/>
    <property type="match status" value="1"/>
</dbReference>
<evidence type="ECO:0000256" key="13">
    <source>
        <dbReference type="RuleBase" id="RU003784"/>
    </source>
</evidence>